<dbReference type="InterPro" id="IPR008754">
    <property type="entry name" value="Peptidase_M43"/>
</dbReference>
<dbReference type="SUPFAM" id="SSF55486">
    <property type="entry name" value="Metalloproteases ('zincins'), catalytic domain"/>
    <property type="match status" value="1"/>
</dbReference>
<dbReference type="EMBL" id="JBDKWZ010000011">
    <property type="protein sequence ID" value="MEN7549956.1"/>
    <property type="molecule type" value="Genomic_DNA"/>
</dbReference>
<dbReference type="InterPro" id="IPR024079">
    <property type="entry name" value="MetalloPept_cat_dom_sf"/>
</dbReference>
<evidence type="ECO:0000256" key="1">
    <source>
        <dbReference type="ARBA" id="ARBA00008721"/>
    </source>
</evidence>
<gene>
    <name evidence="12" type="ORF">AAG747_18670</name>
</gene>
<evidence type="ECO:0000313" key="13">
    <source>
        <dbReference type="Proteomes" id="UP001403385"/>
    </source>
</evidence>
<dbReference type="InterPro" id="IPR045474">
    <property type="entry name" value="GEVED"/>
</dbReference>
<dbReference type="PANTHER" id="PTHR47466">
    <property type="match status" value="1"/>
</dbReference>
<dbReference type="Gene3D" id="3.40.390.10">
    <property type="entry name" value="Collagenase (Catalytic Domain)"/>
    <property type="match status" value="1"/>
</dbReference>
<dbReference type="Pfam" id="PF05572">
    <property type="entry name" value="Peptidase_M43"/>
    <property type="match status" value="1"/>
</dbReference>
<sequence>MELKYFLCPQKFVVPFSQFIPKRFGFLLTTVLLLHSIAFAQDKIKCGTDEAMEKFYLRHPEAKENAAQFELFSQNFIQSLSKQQAQEVTYIIPVVFHVFGVNQGGSIVDEDVIKNALHKLNEDFNGLNEDWNQIAAPFSLIKQTLNIEFKLARLDPQGNPTNGITFNPVEAGFGNGWGYNAKIQQYAWDNYKYMNIYVMLDLYNNGVTNNSGVAWYPDTSMSDNDLARVVYNGRYLGYNTDENFRSVLTHEFGHWLNLAHTFDNGCNAPGDHVDDTPATLSNFGFCNTNTERCPGAGVPNGENYMDYSNCYRMFTEGQVDRMLAALQHPSREPLWQPANLIATGTAPPAYCTVSNVVPLGQYIQSVSLGNLQNTNSGFELNGYSDFTHLKAKLSINTSENLSITLQASWAGTALKAWIDWNGDGTFSSNEEVLSATGQASSYTAQVTPPASAVNSTRMRIRTVYGATPTPCGLGYFSEVEDYTVFILNSLNNLNRLRSSNDPSPIVPPNQVQLTSRIYPNPLEGGESATLYLEGLQGTRQVLITILNASGVQISQQMLEVASPQKQLELDLNNYPKGMYLIKSEAQGQMITKKFLIE</sequence>
<evidence type="ECO:0000313" key="12">
    <source>
        <dbReference type="EMBL" id="MEN7549956.1"/>
    </source>
</evidence>
<dbReference type="GO" id="GO:0046872">
    <property type="term" value="F:metal ion binding"/>
    <property type="evidence" value="ECO:0007669"/>
    <property type="project" value="UniProtKB-KW"/>
</dbReference>
<dbReference type="Pfam" id="PF20009">
    <property type="entry name" value="GEVED"/>
    <property type="match status" value="1"/>
</dbReference>
<dbReference type="NCBIfam" id="TIGR04183">
    <property type="entry name" value="Por_Secre_tail"/>
    <property type="match status" value="1"/>
</dbReference>
<keyword evidence="7 12" id="KW-0482">Metalloprotease</keyword>
<keyword evidence="13" id="KW-1185">Reference proteome</keyword>
<organism evidence="12 13">
    <name type="scientific">Rapidithrix thailandica</name>
    <dbReference type="NCBI Taxonomy" id="413964"/>
    <lineage>
        <taxon>Bacteria</taxon>
        <taxon>Pseudomonadati</taxon>
        <taxon>Bacteroidota</taxon>
        <taxon>Cytophagia</taxon>
        <taxon>Cytophagales</taxon>
        <taxon>Flammeovirgaceae</taxon>
        <taxon>Rapidithrix</taxon>
    </lineage>
</organism>
<dbReference type="Proteomes" id="UP001403385">
    <property type="component" value="Unassembled WGS sequence"/>
</dbReference>
<keyword evidence="3" id="KW-0479">Metal-binding</keyword>
<dbReference type="AlphaFoldDB" id="A0AAW9SGG3"/>
<evidence type="ECO:0000256" key="4">
    <source>
        <dbReference type="ARBA" id="ARBA00022729"/>
    </source>
</evidence>
<keyword evidence="4" id="KW-0732">Signal</keyword>
<keyword evidence="6" id="KW-0862">Zinc</keyword>
<dbReference type="GO" id="GO:0006508">
    <property type="term" value="P:proteolysis"/>
    <property type="evidence" value="ECO:0007669"/>
    <property type="project" value="UniProtKB-KW"/>
</dbReference>
<evidence type="ECO:0000259" key="9">
    <source>
        <dbReference type="Pfam" id="PF05572"/>
    </source>
</evidence>
<dbReference type="InterPro" id="IPR026444">
    <property type="entry name" value="Secre_tail"/>
</dbReference>
<evidence type="ECO:0000259" key="11">
    <source>
        <dbReference type="Pfam" id="PF20009"/>
    </source>
</evidence>
<keyword evidence="2" id="KW-0645">Protease</keyword>
<comment type="similarity">
    <text evidence="1">Belongs to the peptidase M43B family.</text>
</comment>
<feature type="domain" description="Peptidase M43 pregnancy-associated plasma-A" evidence="9">
    <location>
        <begin position="179"/>
        <end position="326"/>
    </location>
</feature>
<feature type="domain" description="GEVED" evidence="11">
    <location>
        <begin position="414"/>
        <end position="484"/>
    </location>
</feature>
<reference evidence="12 13" key="1">
    <citation type="submission" date="2024-04" db="EMBL/GenBank/DDBJ databases">
        <title>Novel genus in family Flammeovirgaceae.</title>
        <authorList>
            <person name="Nguyen T.H."/>
            <person name="Vuong T.Q."/>
            <person name="Le H."/>
            <person name="Kim S.-G."/>
        </authorList>
    </citation>
    <scope>NUCLEOTIDE SEQUENCE [LARGE SCALE GENOMIC DNA]</scope>
    <source>
        <strain evidence="12 13">JCM 23209</strain>
    </source>
</reference>
<accession>A0AAW9SGG3</accession>
<evidence type="ECO:0000256" key="6">
    <source>
        <dbReference type="ARBA" id="ARBA00022833"/>
    </source>
</evidence>
<evidence type="ECO:0000259" key="10">
    <source>
        <dbReference type="Pfam" id="PF18962"/>
    </source>
</evidence>
<evidence type="ECO:0000256" key="7">
    <source>
        <dbReference type="ARBA" id="ARBA00023049"/>
    </source>
</evidence>
<name>A0AAW9SGG3_9BACT</name>
<dbReference type="Pfam" id="PF18962">
    <property type="entry name" value="Por_Secre_tail"/>
    <property type="match status" value="1"/>
</dbReference>
<keyword evidence="5" id="KW-0378">Hydrolase</keyword>
<feature type="domain" description="Secretion system C-terminal sorting" evidence="10">
    <location>
        <begin position="517"/>
        <end position="596"/>
    </location>
</feature>
<keyword evidence="8" id="KW-1015">Disulfide bond</keyword>
<dbReference type="GO" id="GO:0008237">
    <property type="term" value="F:metallopeptidase activity"/>
    <property type="evidence" value="ECO:0007669"/>
    <property type="project" value="UniProtKB-KW"/>
</dbReference>
<dbReference type="PANTHER" id="PTHR47466:SF1">
    <property type="entry name" value="METALLOPROTEASE MEP1 (AFU_ORTHOLOGUE AFUA_1G07730)-RELATED"/>
    <property type="match status" value="1"/>
</dbReference>
<proteinExistence type="inferred from homology"/>
<evidence type="ECO:0000256" key="2">
    <source>
        <dbReference type="ARBA" id="ARBA00022670"/>
    </source>
</evidence>
<dbReference type="RefSeq" id="WP_346822735.1">
    <property type="nucleotide sequence ID" value="NZ_JBDKWZ010000011.1"/>
</dbReference>
<comment type="caution">
    <text evidence="12">The sequence shown here is derived from an EMBL/GenBank/DDBJ whole genome shotgun (WGS) entry which is preliminary data.</text>
</comment>
<evidence type="ECO:0000256" key="8">
    <source>
        <dbReference type="ARBA" id="ARBA00023157"/>
    </source>
</evidence>
<dbReference type="CDD" id="cd04275">
    <property type="entry name" value="ZnMc_pappalysin_like"/>
    <property type="match status" value="1"/>
</dbReference>
<protein>
    <submittedName>
        <fullName evidence="12">M43 family zinc metalloprotease</fullName>
    </submittedName>
</protein>
<evidence type="ECO:0000256" key="3">
    <source>
        <dbReference type="ARBA" id="ARBA00022723"/>
    </source>
</evidence>
<evidence type="ECO:0000256" key="5">
    <source>
        <dbReference type="ARBA" id="ARBA00022801"/>
    </source>
</evidence>